<protein>
    <submittedName>
        <fullName evidence="1">DUF2490 domain-containing protein</fullName>
    </submittedName>
</protein>
<sequence length="274" mass="32220">MPRLPPQPLKRGRVCHAYTFYAMKKILLLLSLAFVLLLPEASAQNNRRHDTNFNGWFMYFGTHKLTDRWGLHTEFQLRRYKIVTEAQQFMPRLALVYNLSDRASLAGGYAYVHTYPYGDNPAADDFPEHRTYQQLQLRDNHGIFTLQHRFRLEQRWIKFAGAEDYTYLNRVRYQFRATIPLQGATLEDKEFYLGLYDEVFVNFGPNVTNNIFDQNRAYAALGYRFHKDATLEVGYLHQHVAQRNGVWFENNHTLQVGLTYNLDFRKKAPVTPAP</sequence>
<dbReference type="Pfam" id="PF10677">
    <property type="entry name" value="DUF2490"/>
    <property type="match status" value="1"/>
</dbReference>
<accession>A0A3M9N5D0</accession>
<comment type="caution">
    <text evidence="1">The sequence shown here is derived from an EMBL/GenBank/DDBJ whole genome shotgun (WGS) entry which is preliminary data.</text>
</comment>
<proteinExistence type="predicted"/>
<evidence type="ECO:0000313" key="2">
    <source>
        <dbReference type="Proteomes" id="UP000271010"/>
    </source>
</evidence>
<gene>
    <name evidence="1" type="ORF">EFA69_00790</name>
</gene>
<dbReference type="AlphaFoldDB" id="A0A3M9N5D0"/>
<dbReference type="EMBL" id="RJJE01000001">
    <property type="protein sequence ID" value="RNI32992.1"/>
    <property type="molecule type" value="Genomic_DNA"/>
</dbReference>
<organism evidence="1 2">
    <name type="scientific">Rufibacter immobilis</name>
    <dbReference type="NCBI Taxonomy" id="1348778"/>
    <lineage>
        <taxon>Bacteria</taxon>
        <taxon>Pseudomonadati</taxon>
        <taxon>Bacteroidota</taxon>
        <taxon>Cytophagia</taxon>
        <taxon>Cytophagales</taxon>
        <taxon>Hymenobacteraceae</taxon>
        <taxon>Rufibacter</taxon>
    </lineage>
</organism>
<dbReference type="Proteomes" id="UP000271010">
    <property type="component" value="Unassembled WGS sequence"/>
</dbReference>
<reference evidence="1 2" key="1">
    <citation type="submission" date="2018-11" db="EMBL/GenBank/DDBJ databases">
        <title>Rufibacter latericius sp. nov., isolated from water in Baiyang Lake.</title>
        <authorList>
            <person name="Yang Y."/>
        </authorList>
    </citation>
    <scope>NUCLEOTIDE SEQUENCE [LARGE SCALE GENOMIC DNA]</scope>
    <source>
        <strain evidence="1 2">MCC P1</strain>
    </source>
</reference>
<name>A0A3M9N5D0_9BACT</name>
<evidence type="ECO:0000313" key="1">
    <source>
        <dbReference type="EMBL" id="RNI32992.1"/>
    </source>
</evidence>
<keyword evidence="2" id="KW-1185">Reference proteome</keyword>
<dbReference type="InterPro" id="IPR019619">
    <property type="entry name" value="DUF2490"/>
</dbReference>